<proteinExistence type="predicted"/>
<feature type="transmembrane region" description="Helical" evidence="2">
    <location>
        <begin position="17"/>
        <end position="39"/>
    </location>
</feature>
<keyword evidence="2" id="KW-1133">Transmembrane helix</keyword>
<evidence type="ECO:0000313" key="6">
    <source>
        <dbReference type="Proteomes" id="UP000274541"/>
    </source>
</evidence>
<evidence type="ECO:0000256" key="2">
    <source>
        <dbReference type="SAM" id="Phobius"/>
    </source>
</evidence>
<evidence type="ECO:0000313" key="5">
    <source>
        <dbReference type="EMBL" id="RMO62591.1"/>
    </source>
</evidence>
<keyword evidence="2" id="KW-0472">Membrane</keyword>
<feature type="region of interest" description="Disordered" evidence="1">
    <location>
        <begin position="534"/>
        <end position="563"/>
    </location>
</feature>
<reference evidence="5 6" key="1">
    <citation type="submission" date="2018-08" db="EMBL/GenBank/DDBJ databases">
        <title>Recombination of ecologically and evolutionarily significant loci maintains genetic cohesion in the Pseudomonas syringae species complex.</title>
        <authorList>
            <person name="Dillon M."/>
            <person name="Thakur S."/>
            <person name="Almeida R.N.D."/>
            <person name="Weir B.S."/>
            <person name="Guttman D.S."/>
        </authorList>
    </citation>
    <scope>NUCLEOTIDE SEQUENCE [LARGE SCALE GENOMIC DNA]</scope>
    <source>
        <strain evidence="5 6">ICMP 4388</strain>
    </source>
</reference>
<feature type="domain" description="Type VI lipase adapter protein Tla3 N-terminal" evidence="3">
    <location>
        <begin position="106"/>
        <end position="263"/>
    </location>
</feature>
<feature type="transmembrane region" description="Helical" evidence="2">
    <location>
        <begin position="51"/>
        <end position="73"/>
    </location>
</feature>
<dbReference type="EMBL" id="RBPX01000248">
    <property type="protein sequence ID" value="RMO62591.1"/>
    <property type="molecule type" value="Genomic_DNA"/>
</dbReference>
<feature type="domain" description="Type VI lipase adapter protein Tla3 C-terminal" evidence="4">
    <location>
        <begin position="398"/>
        <end position="533"/>
    </location>
</feature>
<dbReference type="InterPro" id="IPR048303">
    <property type="entry name" value="Tla3_C"/>
</dbReference>
<organism evidence="5 6">
    <name type="scientific">Pseudomonas syringae pv. aptata</name>
    <dbReference type="NCBI Taxonomy" id="83167"/>
    <lineage>
        <taxon>Bacteria</taxon>
        <taxon>Pseudomonadati</taxon>
        <taxon>Pseudomonadota</taxon>
        <taxon>Gammaproteobacteria</taxon>
        <taxon>Pseudomonadales</taxon>
        <taxon>Pseudomonadaceae</taxon>
        <taxon>Pseudomonas</taxon>
        <taxon>Pseudomonas syringae</taxon>
    </lineage>
</organism>
<evidence type="ECO:0000256" key="1">
    <source>
        <dbReference type="SAM" id="MobiDB-lite"/>
    </source>
</evidence>
<sequence length="563" mass="62562">MTDTKQKSSLRPPLRPYLWTIGLTLVLWLGFVIIIYLKAQETDVELRDIHSVVRWSIAGILGTALLAYSGHWWGNAIAHEKAELAAYKSEVITQNAEQEAARQRTYSLEIRGAGIGIYEDHQSEIWDFIKKKNNNFVSIFSRNPKDYDPSLDAREISADIKLQVAFKHSASESVAYWPIPVFALGPPNPYGKPYRAANLINAGRNAATLGVTLLLWQEDESTSNAQAMIDRLFKFFNDNPQVPQALIASQDGDVTRDIYRKRGTPGLPRNAQVVPTVFESMTGLLVTRSDRVDRYIRPYAVSEKEDNQNKNTDLGKLWAFYWSRDKAFSDWYESTESAKGIENPYAPGTMSTAYWQSQLPTLWKTISNRGPGNFEPSPWLPIRWGQHQVKEFDAAPVLGYLHRPIKAPMQDENGKRLKPALQAKALQAAWVQALDTLPDGQKPVRVFYDSTNNPEAEIALNNALHDLNKDGHGLELGNVEEGYDIGRRLGNTGVSGALVEINLATIASYKDGGVSAVVYAGTDGSLTVQMVRPPDEARKAKNSQNRGADPFTFGSPTGGAPAE</sequence>
<protein>
    <recommendedName>
        <fullName evidence="7">Superfamily protein</fullName>
    </recommendedName>
</protein>
<gene>
    <name evidence="5" type="ORF">ALQ37_00356</name>
</gene>
<evidence type="ECO:0008006" key="7">
    <source>
        <dbReference type="Google" id="ProtNLM"/>
    </source>
</evidence>
<accession>A0A3M3WXY6</accession>
<dbReference type="Proteomes" id="UP000274541">
    <property type="component" value="Unassembled WGS sequence"/>
</dbReference>
<dbReference type="AlphaFoldDB" id="A0A3M3WXY6"/>
<dbReference type="InterPro" id="IPR021531">
    <property type="entry name" value="Tla3_N"/>
</dbReference>
<comment type="caution">
    <text evidence="5">The sequence shown here is derived from an EMBL/GenBank/DDBJ whole genome shotgun (WGS) entry which is preliminary data.</text>
</comment>
<evidence type="ECO:0000259" key="3">
    <source>
        <dbReference type="Pfam" id="PF11394"/>
    </source>
</evidence>
<dbReference type="Pfam" id="PF11394">
    <property type="entry name" value="Tla3_N"/>
    <property type="match status" value="1"/>
</dbReference>
<name>A0A3M3WXY6_PSEAP</name>
<keyword evidence="2" id="KW-0812">Transmembrane</keyword>
<dbReference type="Pfam" id="PF20995">
    <property type="entry name" value="Tla3_C"/>
    <property type="match status" value="1"/>
</dbReference>
<evidence type="ECO:0000259" key="4">
    <source>
        <dbReference type="Pfam" id="PF20995"/>
    </source>
</evidence>